<evidence type="ECO:0000313" key="3">
    <source>
        <dbReference type="Proteomes" id="UP000256373"/>
    </source>
</evidence>
<reference evidence="2 3" key="1">
    <citation type="submission" date="2018-07" db="EMBL/GenBank/DDBJ databases">
        <title>Dyadobacter roseus sp. nov., isolated from rose rhizosphere soil.</title>
        <authorList>
            <person name="Chen L."/>
        </authorList>
    </citation>
    <scope>NUCLEOTIDE SEQUENCE [LARGE SCALE GENOMIC DNA]</scope>
    <source>
        <strain evidence="2 3">RS19</strain>
    </source>
</reference>
<dbReference type="InterPro" id="IPR005302">
    <property type="entry name" value="MoCF_Sase_C"/>
</dbReference>
<accession>A0A3D8Y6D7</accession>
<name>A0A3D8Y6D7_9BACT</name>
<dbReference type="InterPro" id="IPR005303">
    <property type="entry name" value="MOCOS_middle"/>
</dbReference>
<dbReference type="EMBL" id="QNUL01000021">
    <property type="protein sequence ID" value="REA58402.1"/>
    <property type="molecule type" value="Genomic_DNA"/>
</dbReference>
<comment type="caution">
    <text evidence="2">The sequence shown here is derived from an EMBL/GenBank/DDBJ whole genome shotgun (WGS) entry which is preliminary data.</text>
</comment>
<dbReference type="Pfam" id="PF03473">
    <property type="entry name" value="MOSC"/>
    <property type="match status" value="1"/>
</dbReference>
<dbReference type="SUPFAM" id="SSF141673">
    <property type="entry name" value="MOSC N-terminal domain-like"/>
    <property type="match status" value="1"/>
</dbReference>
<dbReference type="Pfam" id="PF03476">
    <property type="entry name" value="MOSC_N"/>
    <property type="match status" value="1"/>
</dbReference>
<gene>
    <name evidence="2" type="ORF">DSL64_20980</name>
</gene>
<organism evidence="2 3">
    <name type="scientific">Dyadobacter luteus</name>
    <dbReference type="NCBI Taxonomy" id="2259619"/>
    <lineage>
        <taxon>Bacteria</taxon>
        <taxon>Pseudomonadati</taxon>
        <taxon>Bacteroidota</taxon>
        <taxon>Cytophagia</taxon>
        <taxon>Cytophagales</taxon>
        <taxon>Spirosomataceae</taxon>
        <taxon>Dyadobacter</taxon>
    </lineage>
</organism>
<keyword evidence="3" id="KW-1185">Reference proteome</keyword>
<feature type="domain" description="MOSC" evidence="1">
    <location>
        <begin position="118"/>
        <end position="263"/>
    </location>
</feature>
<dbReference type="Proteomes" id="UP000256373">
    <property type="component" value="Unassembled WGS sequence"/>
</dbReference>
<dbReference type="SUPFAM" id="SSF50800">
    <property type="entry name" value="PK beta-barrel domain-like"/>
    <property type="match status" value="1"/>
</dbReference>
<dbReference type="OrthoDB" id="581532at2"/>
<dbReference type="PANTHER" id="PTHR14237">
    <property type="entry name" value="MOLYBDOPTERIN COFACTOR SULFURASE MOSC"/>
    <property type="match status" value="1"/>
</dbReference>
<protein>
    <submittedName>
        <fullName evidence="2">MOSC domain-containing protein</fullName>
    </submittedName>
</protein>
<dbReference type="GO" id="GO:0030151">
    <property type="term" value="F:molybdenum ion binding"/>
    <property type="evidence" value="ECO:0007669"/>
    <property type="project" value="InterPro"/>
</dbReference>
<dbReference type="InterPro" id="IPR011037">
    <property type="entry name" value="Pyrv_Knase-like_insert_dom_sf"/>
</dbReference>
<proteinExistence type="predicted"/>
<dbReference type="PROSITE" id="PS51340">
    <property type="entry name" value="MOSC"/>
    <property type="match status" value="1"/>
</dbReference>
<dbReference type="AlphaFoldDB" id="A0A3D8Y6D7"/>
<evidence type="ECO:0000313" key="2">
    <source>
        <dbReference type="EMBL" id="REA58402.1"/>
    </source>
</evidence>
<sequence length="267" mass="30247">MTLSEIWIYPVKSLAGIRLSEAEVQSRGLRFDRRWMIVDEEGVFLTQRTFSKMALIDVTLESNTIRLHSRTDKSFIDIPLQPEHPLEISVKVWDDVVPALTVSKTADEWLSKQLEKQVTLVVMPDSTKRKADPKYAKNDENVSFADGFPYLIISQAALDNLNRKIDSDLEMKRFRPNFVISGTEPHAEDNWSLLQIGDIEFEIVKPCARCVLTTIDPETGIKGAEPLKTLAGYRRVNNKIMFGQNAVAKQNGLIRQDALVSVLKTSE</sequence>
<dbReference type="PANTHER" id="PTHR14237:SF19">
    <property type="entry name" value="MITOCHONDRIAL AMIDOXIME REDUCING COMPONENT 1"/>
    <property type="match status" value="1"/>
</dbReference>
<evidence type="ECO:0000259" key="1">
    <source>
        <dbReference type="PROSITE" id="PS51340"/>
    </source>
</evidence>
<dbReference type="GO" id="GO:0030170">
    <property type="term" value="F:pyridoxal phosphate binding"/>
    <property type="evidence" value="ECO:0007669"/>
    <property type="project" value="InterPro"/>
</dbReference>
<dbReference type="GO" id="GO:0003824">
    <property type="term" value="F:catalytic activity"/>
    <property type="evidence" value="ECO:0007669"/>
    <property type="project" value="InterPro"/>
</dbReference>